<sequence>MTLFLGDCIDLMRSIPDASIDALISDPPYGTTALKFDKARIDWAAWWTEAERITKPTAPIVLFAQQPFTTDLIVSNRKMFRYLLVWHKNMPTGFLDANARPLRAHEDILVFAHSGAIGSNKNRPTYNPQKIPGGSPTGQRRSGVNAHSGQRRIGSTVPFEGRHPVSVVQFDNNNGNQPNYVRHPTAKPIDLMRWLVATYSNSGETVLDSFMGSGTTGVACVQLGRQFIGMELDETYYRLSQQRIADAQPDSAPVVYTSAPLFEASP</sequence>
<dbReference type="GO" id="GO:0032259">
    <property type="term" value="P:methylation"/>
    <property type="evidence" value="ECO:0007669"/>
    <property type="project" value="UniProtKB-KW"/>
</dbReference>
<dbReference type="RefSeq" id="WP_189093009.1">
    <property type="nucleotide sequence ID" value="NZ_BMQL01000052.1"/>
</dbReference>
<dbReference type="EC" id="2.1.1.-" evidence="4"/>
<reference evidence="7" key="1">
    <citation type="journal article" date="2014" name="Int. J. Syst. Evol. Microbiol.">
        <title>Complete genome sequence of Corynebacterium casei LMG S-19264T (=DSM 44701T), isolated from a smear-ripened cheese.</title>
        <authorList>
            <consortium name="US DOE Joint Genome Institute (JGI-PGF)"/>
            <person name="Walter F."/>
            <person name="Albersmeier A."/>
            <person name="Kalinowski J."/>
            <person name="Ruckert C."/>
        </authorList>
    </citation>
    <scope>NUCLEOTIDE SEQUENCE</scope>
    <source>
        <strain evidence="7">JCM 31311</strain>
    </source>
</reference>
<dbReference type="InterPro" id="IPR002941">
    <property type="entry name" value="DNA_methylase_N4/N6"/>
</dbReference>
<dbReference type="Proteomes" id="UP000603865">
    <property type="component" value="Unassembled WGS sequence"/>
</dbReference>
<protein>
    <recommendedName>
        <fullName evidence="4">Methyltransferase</fullName>
        <ecNumber evidence="4">2.1.1.-</ecNumber>
    </recommendedName>
</protein>
<feature type="domain" description="DNA methylase N-4/N-6" evidence="6">
    <location>
        <begin position="20"/>
        <end position="241"/>
    </location>
</feature>
<evidence type="ECO:0000256" key="4">
    <source>
        <dbReference type="RuleBase" id="RU362026"/>
    </source>
</evidence>
<dbReference type="InterPro" id="IPR002052">
    <property type="entry name" value="DNA_methylase_N6_adenine_CS"/>
</dbReference>
<dbReference type="GO" id="GO:0005737">
    <property type="term" value="C:cytoplasm"/>
    <property type="evidence" value="ECO:0007669"/>
    <property type="project" value="TreeGrafter"/>
</dbReference>
<comment type="caution">
    <text evidence="7">The sequence shown here is derived from an EMBL/GenBank/DDBJ whole genome shotgun (WGS) entry which is preliminary data.</text>
</comment>
<feature type="region of interest" description="Disordered" evidence="5">
    <location>
        <begin position="120"/>
        <end position="158"/>
    </location>
</feature>
<dbReference type="InterPro" id="IPR029063">
    <property type="entry name" value="SAM-dependent_MTases_sf"/>
</dbReference>
<comment type="similarity">
    <text evidence="1 4">Belongs to the N(4)/N(6)-methyltransferase family.</text>
</comment>
<organism evidence="7 8">
    <name type="scientific">Deinococcus ruber</name>
    <dbReference type="NCBI Taxonomy" id="1848197"/>
    <lineage>
        <taxon>Bacteria</taxon>
        <taxon>Thermotogati</taxon>
        <taxon>Deinococcota</taxon>
        <taxon>Deinococci</taxon>
        <taxon>Deinococcales</taxon>
        <taxon>Deinococcaceae</taxon>
        <taxon>Deinococcus</taxon>
    </lineage>
</organism>
<dbReference type="SUPFAM" id="SSF53335">
    <property type="entry name" value="S-adenosyl-L-methionine-dependent methyltransferases"/>
    <property type="match status" value="1"/>
</dbReference>
<dbReference type="PANTHER" id="PTHR13370">
    <property type="entry name" value="RNA METHYLASE-RELATED"/>
    <property type="match status" value="1"/>
</dbReference>
<dbReference type="PROSITE" id="PS00092">
    <property type="entry name" value="N6_MTASE"/>
    <property type="match status" value="1"/>
</dbReference>
<dbReference type="GO" id="GO:0008170">
    <property type="term" value="F:N-methyltransferase activity"/>
    <property type="evidence" value="ECO:0007669"/>
    <property type="project" value="InterPro"/>
</dbReference>
<reference evidence="7" key="2">
    <citation type="submission" date="2020-09" db="EMBL/GenBank/DDBJ databases">
        <authorList>
            <person name="Sun Q."/>
            <person name="Ohkuma M."/>
        </authorList>
    </citation>
    <scope>NUCLEOTIDE SEQUENCE</scope>
    <source>
        <strain evidence="7">JCM 31311</strain>
    </source>
</reference>
<keyword evidence="8" id="KW-1185">Reference proteome</keyword>
<dbReference type="PANTHER" id="PTHR13370:SF3">
    <property type="entry name" value="TRNA (GUANINE(10)-N2)-METHYLTRANSFERASE HOMOLOG"/>
    <property type="match status" value="1"/>
</dbReference>
<accession>A0A918CM42</accession>
<feature type="compositionally biased region" description="Polar residues" evidence="5">
    <location>
        <begin position="137"/>
        <end position="148"/>
    </location>
</feature>
<proteinExistence type="inferred from homology"/>
<evidence type="ECO:0000256" key="1">
    <source>
        <dbReference type="ARBA" id="ARBA00006594"/>
    </source>
</evidence>
<evidence type="ECO:0000256" key="2">
    <source>
        <dbReference type="ARBA" id="ARBA00022603"/>
    </source>
</evidence>
<evidence type="ECO:0000256" key="3">
    <source>
        <dbReference type="ARBA" id="ARBA00022679"/>
    </source>
</evidence>
<keyword evidence="2 7" id="KW-0489">Methyltransferase</keyword>
<dbReference type="EMBL" id="BMQL01000052">
    <property type="protein sequence ID" value="GGR31343.1"/>
    <property type="molecule type" value="Genomic_DNA"/>
</dbReference>
<evidence type="ECO:0000256" key="5">
    <source>
        <dbReference type="SAM" id="MobiDB-lite"/>
    </source>
</evidence>
<evidence type="ECO:0000259" key="6">
    <source>
        <dbReference type="Pfam" id="PF01555"/>
    </source>
</evidence>
<evidence type="ECO:0000313" key="8">
    <source>
        <dbReference type="Proteomes" id="UP000603865"/>
    </source>
</evidence>
<gene>
    <name evidence="7" type="ORF">GCM10008957_47540</name>
</gene>
<dbReference type="Gene3D" id="3.40.50.150">
    <property type="entry name" value="Vaccinia Virus protein VP39"/>
    <property type="match status" value="1"/>
</dbReference>
<evidence type="ECO:0000313" key="7">
    <source>
        <dbReference type="EMBL" id="GGR31343.1"/>
    </source>
</evidence>
<dbReference type="PRINTS" id="PR00508">
    <property type="entry name" value="S21N4MTFRASE"/>
</dbReference>
<dbReference type="AlphaFoldDB" id="A0A918CM42"/>
<dbReference type="InterPro" id="IPR001091">
    <property type="entry name" value="RM_Methyltransferase"/>
</dbReference>
<name>A0A918CM42_9DEIO</name>
<dbReference type="Pfam" id="PF01555">
    <property type="entry name" value="N6_N4_Mtase"/>
    <property type="match status" value="1"/>
</dbReference>
<keyword evidence="3" id="KW-0808">Transferase</keyword>
<dbReference type="GO" id="GO:0003677">
    <property type="term" value="F:DNA binding"/>
    <property type="evidence" value="ECO:0007669"/>
    <property type="project" value="InterPro"/>
</dbReference>